<dbReference type="GO" id="GO:0030246">
    <property type="term" value="F:carbohydrate binding"/>
    <property type="evidence" value="ECO:0007669"/>
    <property type="project" value="UniProtKB-KW"/>
</dbReference>
<keyword evidence="19" id="KW-1185">Reference proteome</keyword>
<evidence type="ECO:0000256" key="15">
    <source>
        <dbReference type="PROSITE-ProRule" id="PRU10141"/>
    </source>
</evidence>
<evidence type="ECO:0000256" key="12">
    <source>
        <dbReference type="ARBA" id="ARBA00022989"/>
    </source>
</evidence>
<dbReference type="SMART" id="SM00220">
    <property type="entry name" value="S_TKc"/>
    <property type="match status" value="1"/>
</dbReference>
<keyword evidence="13" id="KW-0472">Membrane</keyword>
<dbReference type="SUPFAM" id="SSF56112">
    <property type="entry name" value="Protein kinase-like (PK-like)"/>
    <property type="match status" value="1"/>
</dbReference>
<keyword evidence="6" id="KW-0812">Transmembrane</keyword>
<reference evidence="18" key="1">
    <citation type="submission" date="2019-09" db="EMBL/GenBank/DDBJ databases">
        <title>Draft genome information of white flower Hibiscus syriacus.</title>
        <authorList>
            <person name="Kim Y.-M."/>
        </authorList>
    </citation>
    <scope>NUCLEOTIDE SEQUENCE [LARGE SCALE GENOMIC DNA]</scope>
    <source>
        <strain evidence="18">YM2019G1</strain>
    </source>
</reference>
<keyword evidence="4 16" id="KW-0723">Serine/threonine-protein kinase</keyword>
<dbReference type="CDD" id="cd06899">
    <property type="entry name" value="lectin_legume_LecRK_Arcelin_ConA"/>
    <property type="match status" value="1"/>
</dbReference>
<dbReference type="InterPro" id="IPR001220">
    <property type="entry name" value="Legume_lectin_dom"/>
</dbReference>
<dbReference type="Gene3D" id="1.10.510.10">
    <property type="entry name" value="Transferase(Phosphotransferase) domain 1"/>
    <property type="match status" value="1"/>
</dbReference>
<feature type="domain" description="Protein kinase" evidence="17">
    <location>
        <begin position="309"/>
        <end position="466"/>
    </location>
</feature>
<evidence type="ECO:0000256" key="11">
    <source>
        <dbReference type="ARBA" id="ARBA00022840"/>
    </source>
</evidence>
<dbReference type="InterPro" id="IPR011009">
    <property type="entry name" value="Kinase-like_dom_sf"/>
</dbReference>
<evidence type="ECO:0000259" key="17">
    <source>
        <dbReference type="PROSITE" id="PS50011"/>
    </source>
</evidence>
<dbReference type="InterPro" id="IPR008271">
    <property type="entry name" value="Ser/Thr_kinase_AS"/>
</dbReference>
<evidence type="ECO:0000256" key="2">
    <source>
        <dbReference type="ARBA" id="ARBA00008536"/>
    </source>
</evidence>
<evidence type="ECO:0000313" key="18">
    <source>
        <dbReference type="EMBL" id="KAE8696570.1"/>
    </source>
</evidence>
<dbReference type="Pfam" id="PF07714">
    <property type="entry name" value="PK_Tyr_Ser-Thr"/>
    <property type="match status" value="1"/>
</dbReference>
<dbReference type="InterPro" id="IPR001245">
    <property type="entry name" value="Ser-Thr/Tyr_kinase_cat_dom"/>
</dbReference>
<evidence type="ECO:0000256" key="3">
    <source>
        <dbReference type="ARBA" id="ARBA00010217"/>
    </source>
</evidence>
<keyword evidence="12" id="KW-1133">Transmembrane helix</keyword>
<evidence type="ECO:0000313" key="19">
    <source>
        <dbReference type="Proteomes" id="UP000436088"/>
    </source>
</evidence>
<dbReference type="Gene3D" id="3.30.200.20">
    <property type="entry name" value="Phosphorylase Kinase, domain 1"/>
    <property type="match status" value="1"/>
</dbReference>
<keyword evidence="10" id="KW-0418">Kinase</keyword>
<dbReference type="InterPro" id="IPR050528">
    <property type="entry name" value="L-type_Lectin-RKs"/>
</dbReference>
<dbReference type="InterPro" id="IPR017441">
    <property type="entry name" value="Protein_kinase_ATP_BS"/>
</dbReference>
<dbReference type="InterPro" id="IPR000719">
    <property type="entry name" value="Prot_kinase_dom"/>
</dbReference>
<comment type="subcellular location">
    <subcellularLocation>
        <location evidence="1">Membrane</location>
        <topology evidence="1">Single-pass type I membrane protein</topology>
    </subcellularLocation>
</comment>
<keyword evidence="9 15" id="KW-0547">Nucleotide-binding</keyword>
<dbReference type="PROSITE" id="PS00108">
    <property type="entry name" value="PROTEIN_KINASE_ST"/>
    <property type="match status" value="1"/>
</dbReference>
<evidence type="ECO:0000256" key="1">
    <source>
        <dbReference type="ARBA" id="ARBA00004479"/>
    </source>
</evidence>
<organism evidence="18 19">
    <name type="scientific">Hibiscus syriacus</name>
    <name type="common">Rose of Sharon</name>
    <dbReference type="NCBI Taxonomy" id="106335"/>
    <lineage>
        <taxon>Eukaryota</taxon>
        <taxon>Viridiplantae</taxon>
        <taxon>Streptophyta</taxon>
        <taxon>Embryophyta</taxon>
        <taxon>Tracheophyta</taxon>
        <taxon>Spermatophyta</taxon>
        <taxon>Magnoliopsida</taxon>
        <taxon>eudicotyledons</taxon>
        <taxon>Gunneridae</taxon>
        <taxon>Pentapetalae</taxon>
        <taxon>rosids</taxon>
        <taxon>malvids</taxon>
        <taxon>Malvales</taxon>
        <taxon>Malvaceae</taxon>
        <taxon>Malvoideae</taxon>
        <taxon>Hibiscus</taxon>
    </lineage>
</organism>
<gene>
    <name evidence="18" type="ORF">F3Y22_tig00110656pilonHSYRG00168</name>
</gene>
<keyword evidence="14" id="KW-0675">Receptor</keyword>
<accession>A0A6A2ZXA2</accession>
<proteinExistence type="inferred from homology"/>
<protein>
    <submittedName>
        <fullName evidence="18">Concanavalin A-like lectin protein kinase family protein</fullName>
    </submittedName>
</protein>
<dbReference type="Pfam" id="PF00069">
    <property type="entry name" value="Pkinase"/>
    <property type="match status" value="1"/>
</dbReference>
<comment type="similarity">
    <text evidence="2">In the N-terminal section; belongs to the leguminous lectin family.</text>
</comment>
<name>A0A6A2ZXA2_HIBSY</name>
<dbReference type="SUPFAM" id="SSF49899">
    <property type="entry name" value="Concanavalin A-like lectins/glucanases"/>
    <property type="match status" value="1"/>
</dbReference>
<comment type="caution">
    <text evidence="18">The sequence shown here is derived from an EMBL/GenBank/DDBJ whole genome shotgun (WGS) entry which is preliminary data.</text>
</comment>
<keyword evidence="7" id="KW-0732">Signal</keyword>
<dbReference type="InterPro" id="IPR013320">
    <property type="entry name" value="ConA-like_dom_sf"/>
</dbReference>
<dbReference type="GO" id="GO:0004674">
    <property type="term" value="F:protein serine/threonine kinase activity"/>
    <property type="evidence" value="ECO:0007669"/>
    <property type="project" value="UniProtKB-KW"/>
</dbReference>
<evidence type="ECO:0000256" key="9">
    <source>
        <dbReference type="ARBA" id="ARBA00022741"/>
    </source>
</evidence>
<feature type="binding site" evidence="15">
    <location>
        <position position="338"/>
    </location>
    <ligand>
        <name>ATP</name>
        <dbReference type="ChEBI" id="CHEBI:30616"/>
    </ligand>
</feature>
<keyword evidence="5" id="KW-0808">Transferase</keyword>
<dbReference type="Gene3D" id="2.60.120.200">
    <property type="match status" value="1"/>
</dbReference>
<dbReference type="PROSITE" id="PS50011">
    <property type="entry name" value="PROTEIN_KINASE_DOM"/>
    <property type="match status" value="1"/>
</dbReference>
<evidence type="ECO:0000256" key="7">
    <source>
        <dbReference type="ARBA" id="ARBA00022729"/>
    </source>
</evidence>
<comment type="similarity">
    <text evidence="3">In the C-terminal section; belongs to the protein kinase superfamily. Ser/Thr protein kinase family.</text>
</comment>
<evidence type="ECO:0000256" key="4">
    <source>
        <dbReference type="ARBA" id="ARBA00022527"/>
    </source>
</evidence>
<dbReference type="GO" id="GO:0006952">
    <property type="term" value="P:defense response"/>
    <property type="evidence" value="ECO:0007669"/>
    <property type="project" value="UniProtKB-ARBA"/>
</dbReference>
<dbReference type="PROSITE" id="PS00107">
    <property type="entry name" value="PROTEIN_KINASE_ATP"/>
    <property type="match status" value="1"/>
</dbReference>
<comment type="similarity">
    <text evidence="16">Belongs to the protein kinase superfamily.</text>
</comment>
<evidence type="ECO:0000256" key="13">
    <source>
        <dbReference type="ARBA" id="ARBA00023136"/>
    </source>
</evidence>
<keyword evidence="11 15" id="KW-0067">ATP-binding</keyword>
<evidence type="ECO:0000256" key="6">
    <source>
        <dbReference type="ARBA" id="ARBA00022692"/>
    </source>
</evidence>
<keyword evidence="8" id="KW-0430">Lectin</keyword>
<dbReference type="AlphaFoldDB" id="A0A6A2ZXA2"/>
<dbReference type="Pfam" id="PF00139">
    <property type="entry name" value="Lectin_legB"/>
    <property type="match status" value="1"/>
</dbReference>
<dbReference type="GO" id="GO:0051707">
    <property type="term" value="P:response to other organism"/>
    <property type="evidence" value="ECO:0007669"/>
    <property type="project" value="UniProtKB-ARBA"/>
</dbReference>
<dbReference type="Proteomes" id="UP000436088">
    <property type="component" value="Unassembled WGS sequence"/>
</dbReference>
<evidence type="ECO:0000256" key="8">
    <source>
        <dbReference type="ARBA" id="ARBA00022734"/>
    </source>
</evidence>
<dbReference type="PANTHER" id="PTHR27007">
    <property type="match status" value="1"/>
</dbReference>
<evidence type="ECO:0000256" key="14">
    <source>
        <dbReference type="ARBA" id="ARBA00023170"/>
    </source>
</evidence>
<dbReference type="GO" id="GO:0016020">
    <property type="term" value="C:membrane"/>
    <property type="evidence" value="ECO:0007669"/>
    <property type="project" value="UniProtKB-SubCell"/>
</dbReference>
<sequence>MLDQIFCCPKNIKVIDSNQDIPITVPIMCFKQYLVLCFIIKMAASSNEGFIFNGFSLGLNTSLELSCVAEVNADGLCSLTNGESFVIGHAFYPHPIRFKNSTDAKASSFSTTFVFVMVPENSRGHGMAFVLAPHKDFISGPEVSSAQHLGLFNITNDGNPYNHIVAIELDTFKNLKLGDPNDNHVGIDINGLRSSSSASARYVIGSNQLSVIDLASEGRGQLWAEYDSTKHQLNVTLSPFNISWSFQIDGMAKDLDLTKLPYIPTPSMDESREKEIALAVPVGLSLALEVRFGLHRFAYKDLALATKGFNEKELLGQGGFGQVFKGELPVSKDQIAVKRISHKSNQGMTEFLREIYTTGTLRHPNLVPLLGLLSRFSIIKDMASVVAYLDEGPAGAIIHRDIKASNVILDSEFNGRLSDFGFARCSKLAWDPQYSPVAGTSGYMAQELARTRKANTSTDVYAFGAF</sequence>
<dbReference type="GO" id="GO:0005524">
    <property type="term" value="F:ATP binding"/>
    <property type="evidence" value="ECO:0007669"/>
    <property type="project" value="UniProtKB-UniRule"/>
</dbReference>
<evidence type="ECO:0000256" key="10">
    <source>
        <dbReference type="ARBA" id="ARBA00022777"/>
    </source>
</evidence>
<evidence type="ECO:0000256" key="16">
    <source>
        <dbReference type="RuleBase" id="RU000304"/>
    </source>
</evidence>
<evidence type="ECO:0000256" key="5">
    <source>
        <dbReference type="ARBA" id="ARBA00022679"/>
    </source>
</evidence>
<dbReference type="EMBL" id="VEPZ02001065">
    <property type="protein sequence ID" value="KAE8696570.1"/>
    <property type="molecule type" value="Genomic_DNA"/>
</dbReference>